<dbReference type="PRINTS" id="PR01466">
    <property type="entry name" value="ARGDEIMINASE"/>
</dbReference>
<dbReference type="AlphaFoldDB" id="A0A6J4H8T8"/>
<sequence>MIEVERQKPTTRQVNVHVSSEVGTLRRVIVHSPDSGLGKVVPSKAQDWLFEDIVHLDTMRRGEYDIYLKILLYFLDPIKVRGRIREIDAPEGDRAFYKPDNPDYFNSDKVIDPQFLLAYILRDESVRQRLIAAICAVERVSYQLQAALGGMEAFELAKTLISGTMPDKTMIFAPIPNFIFTRDVGITINDHLLLNKPAKMARTREALLAQYIFYNHPMFAHLQDRIIEIPESEHHFLLPDGEKDYKRATLEGGDVMIVSKNHLLIGISERTSPYAVNQVIKILFEKDVVQKVSVLKIPKKRDYMHIDTIFTQVKKNVWVLLGALSRKGQELEERDFMESLQDVKVTDQLKIMQFSKDHGDRPVHFEYLEDLLEDISRNDLGCRERPVFIYSGNNEFPFGAREQWTDSCNLLALKDGVVVGYDRNDRTSDAFREAGFTVVRATELLEQFENGETSPEDVRNTLILLPSAELSRARGGSHCMSMPLLRDDL</sequence>
<dbReference type="EC" id="3.5.3.6" evidence="3"/>
<evidence type="ECO:0000256" key="1">
    <source>
        <dbReference type="ARBA" id="ARBA00005213"/>
    </source>
</evidence>
<reference evidence="6" key="1">
    <citation type="submission" date="2020-02" db="EMBL/GenBank/DDBJ databases">
        <authorList>
            <person name="Meier V. D."/>
        </authorList>
    </citation>
    <scope>NUCLEOTIDE SEQUENCE</scope>
    <source>
        <strain evidence="6">AVDCRST_MAG56</strain>
    </source>
</reference>
<dbReference type="SUPFAM" id="SSF55909">
    <property type="entry name" value="Pentein"/>
    <property type="match status" value="1"/>
</dbReference>
<comment type="similarity">
    <text evidence="2">Belongs to the arginine deiminase family.</text>
</comment>
<protein>
    <recommendedName>
        <fullName evidence="3">arginine deiminase</fullName>
        <ecNumber evidence="3">3.5.3.6</ecNumber>
    </recommendedName>
</protein>
<comment type="catalytic activity">
    <reaction evidence="5">
        <text>L-arginine + H2O = L-citrulline + NH4(+)</text>
        <dbReference type="Rhea" id="RHEA:19597"/>
        <dbReference type="ChEBI" id="CHEBI:15377"/>
        <dbReference type="ChEBI" id="CHEBI:28938"/>
        <dbReference type="ChEBI" id="CHEBI:32682"/>
        <dbReference type="ChEBI" id="CHEBI:57743"/>
        <dbReference type="EC" id="3.5.3.6"/>
    </reaction>
</comment>
<dbReference type="EMBL" id="CADCTQ010000027">
    <property type="protein sequence ID" value="CAA9218083.1"/>
    <property type="molecule type" value="Genomic_DNA"/>
</dbReference>
<name>A0A6J4H8T8_9SPHI</name>
<organism evidence="6">
    <name type="scientific">uncultured Cytophagales bacterium</name>
    <dbReference type="NCBI Taxonomy" id="158755"/>
    <lineage>
        <taxon>Bacteria</taxon>
        <taxon>Pseudomonadati</taxon>
        <taxon>Bacteroidota</taxon>
        <taxon>Sphingobacteriia</taxon>
        <taxon>Sphingobacteriales</taxon>
        <taxon>environmental samples</taxon>
    </lineage>
</organism>
<gene>
    <name evidence="6" type="ORF">AVDCRST_MAG56-280</name>
</gene>
<evidence type="ECO:0000256" key="5">
    <source>
        <dbReference type="ARBA" id="ARBA00049429"/>
    </source>
</evidence>
<dbReference type="GO" id="GO:0019546">
    <property type="term" value="P:L-arginine deiminase pathway"/>
    <property type="evidence" value="ECO:0007669"/>
    <property type="project" value="TreeGrafter"/>
</dbReference>
<evidence type="ECO:0000256" key="3">
    <source>
        <dbReference type="ARBA" id="ARBA00012171"/>
    </source>
</evidence>
<dbReference type="InterPro" id="IPR003876">
    <property type="entry name" value="Arg_deiminase"/>
</dbReference>
<comment type="pathway">
    <text evidence="1">Amino-acid degradation; L-arginine degradation via ADI pathway; carbamoyl phosphate from L-arginine: step 1/2.</text>
</comment>
<evidence type="ECO:0000256" key="4">
    <source>
        <dbReference type="ARBA" id="ARBA00022801"/>
    </source>
</evidence>
<proteinExistence type="inferred from homology"/>
<accession>A0A6J4H8T8</accession>
<evidence type="ECO:0000313" key="6">
    <source>
        <dbReference type="EMBL" id="CAA9218083.1"/>
    </source>
</evidence>
<dbReference type="PANTHER" id="PTHR47271">
    <property type="entry name" value="ARGININE DEIMINASE"/>
    <property type="match status" value="1"/>
</dbReference>
<dbReference type="PANTHER" id="PTHR47271:SF2">
    <property type="entry name" value="ARGININE DEIMINASE"/>
    <property type="match status" value="1"/>
</dbReference>
<dbReference type="GO" id="GO:0016990">
    <property type="term" value="F:arginine deiminase activity"/>
    <property type="evidence" value="ECO:0007669"/>
    <property type="project" value="UniProtKB-EC"/>
</dbReference>
<keyword evidence="4 6" id="KW-0378">Hydrolase</keyword>
<dbReference type="Pfam" id="PF02274">
    <property type="entry name" value="ADI"/>
    <property type="match status" value="1"/>
</dbReference>
<evidence type="ECO:0000256" key="2">
    <source>
        <dbReference type="ARBA" id="ARBA00010206"/>
    </source>
</evidence>
<dbReference type="Gene3D" id="3.75.10.10">
    <property type="entry name" value="L-arginine/glycine Amidinotransferase, Chain A"/>
    <property type="match status" value="1"/>
</dbReference>